<evidence type="ECO:0000256" key="1">
    <source>
        <dbReference type="SAM" id="MobiDB-lite"/>
    </source>
</evidence>
<dbReference type="EMBL" id="CADCTB010000087">
    <property type="protein sequence ID" value="CAA9234002.1"/>
    <property type="molecule type" value="Genomic_DNA"/>
</dbReference>
<sequence>MHGGLTAGRLNIPTPPTADAGQGGRRGHRAGHLPRRAHHAGVGPTGRTFRRPASHGTAVRGERDAFSIDGTGHRRPSRDHSKAGSSYDCRLRTVDASASKLASSLPLITFAALIG</sequence>
<protein>
    <submittedName>
        <fullName evidence="2">Uncharacterized protein</fullName>
    </submittedName>
</protein>
<evidence type="ECO:0000313" key="2">
    <source>
        <dbReference type="EMBL" id="CAA9234002.1"/>
    </source>
</evidence>
<organism evidence="2">
    <name type="scientific">uncultured Acidimicrobiales bacterium</name>
    <dbReference type="NCBI Taxonomy" id="310071"/>
    <lineage>
        <taxon>Bacteria</taxon>
        <taxon>Bacillati</taxon>
        <taxon>Actinomycetota</taxon>
        <taxon>Acidimicrobiia</taxon>
        <taxon>Acidimicrobiales</taxon>
        <taxon>environmental samples</taxon>
    </lineage>
</organism>
<name>A0A6J4HUD1_9ACTN</name>
<proteinExistence type="predicted"/>
<feature type="region of interest" description="Disordered" evidence="1">
    <location>
        <begin position="1"/>
        <end position="86"/>
    </location>
</feature>
<accession>A0A6J4HUD1</accession>
<reference evidence="2" key="1">
    <citation type="submission" date="2020-02" db="EMBL/GenBank/DDBJ databases">
        <authorList>
            <person name="Meier V. D."/>
        </authorList>
    </citation>
    <scope>NUCLEOTIDE SEQUENCE</scope>
    <source>
        <strain evidence="2">AVDCRST_MAG10</strain>
    </source>
</reference>
<feature type="compositionally biased region" description="Basic residues" evidence="1">
    <location>
        <begin position="25"/>
        <end position="39"/>
    </location>
</feature>
<dbReference type="AlphaFoldDB" id="A0A6J4HUD1"/>
<gene>
    <name evidence="2" type="ORF">AVDCRST_MAG10-1310</name>
</gene>